<dbReference type="SMART" id="SM00129">
    <property type="entry name" value="KISc"/>
    <property type="match status" value="1"/>
</dbReference>
<dbReference type="GO" id="GO:0007018">
    <property type="term" value="P:microtubule-based movement"/>
    <property type="evidence" value="ECO:0007669"/>
    <property type="project" value="InterPro"/>
</dbReference>
<feature type="coiled-coil region" evidence="4">
    <location>
        <begin position="177"/>
        <end position="204"/>
    </location>
</feature>
<sequence length="560" mass="63397">MVAGLTLNNIKTARELLNMLENGNKNRTQHPTDANAESSRSHAVFQVYVKMRYKTSSQLRLVKLSMIDLAGSERASATGCIGDRFKEGANINKSLLSLGNCINKLADGSSYIPYRDSKLTRLLKDSLGGNCKTVMIANVSPSSLSYEDTYNTLKYAARANKIQLSIKKNIVDGDMRLSQYVKINEELKKKVKELEAKLSLSNVKPVVQREPDLVKEKARREWRRRIGEEEALYAALQSAVLRLQCQQRVLSLRQRLRTRAFSHVADLAHRSSCEAMELMCTEEIPRQERAAESYMKQSVNLDSSILTAWTKWEESKKRLDIICEQALSDCPELSDFVENVHLKSELRQVKASNDLRLKLLSIENNEINAFTEYMSDMPSMLKKLYLTLKGYDKAPPALTAEYLEIMKKAKAAKSISWSDKDCEDDAHYKFISTLDLEKPSTTIDCSNKDDNINVTIDIVTDSDDVTDIENREPVKISPKKRKGTPMKLLNNETIIINDSFESMDTTRNLNSAKKLKKEYDPSVDIENYGVLDAKDLNSTFVLAGKMDALKKFPIKVEVKS</sequence>
<evidence type="ECO:0000313" key="7">
    <source>
        <dbReference type="Proteomes" id="UP000791440"/>
    </source>
</evidence>
<evidence type="ECO:0000256" key="4">
    <source>
        <dbReference type="SAM" id="Coils"/>
    </source>
</evidence>
<evidence type="ECO:0000256" key="1">
    <source>
        <dbReference type="ARBA" id="ARBA00004245"/>
    </source>
</evidence>
<dbReference type="Proteomes" id="UP000791440">
    <property type="component" value="Unassembled WGS sequence"/>
</dbReference>
<comment type="subcellular location">
    <subcellularLocation>
        <location evidence="1">Cytoplasm</location>
        <location evidence="1">Cytoskeleton</location>
    </subcellularLocation>
</comment>
<evidence type="ECO:0000256" key="2">
    <source>
        <dbReference type="ARBA" id="ARBA00023212"/>
    </source>
</evidence>
<dbReference type="GO" id="GO:0003777">
    <property type="term" value="F:microtubule motor activity"/>
    <property type="evidence" value="ECO:0007669"/>
    <property type="project" value="InterPro"/>
</dbReference>
<keyword evidence="2" id="KW-0206">Cytoskeleton</keyword>
<dbReference type="AlphaFoldDB" id="A0A921ZNG6"/>
<dbReference type="PROSITE" id="PS50067">
    <property type="entry name" value="KINESIN_MOTOR_2"/>
    <property type="match status" value="1"/>
</dbReference>
<comment type="similarity">
    <text evidence="3">Belongs to the TRAFAC class myosin-kinesin ATPase superfamily. Kinesin family.</text>
</comment>
<dbReference type="InterPro" id="IPR001752">
    <property type="entry name" value="Kinesin_motor_dom"/>
</dbReference>
<evidence type="ECO:0000256" key="3">
    <source>
        <dbReference type="PROSITE-ProRule" id="PRU00283"/>
    </source>
</evidence>
<dbReference type="PANTHER" id="PTHR47968:SF65">
    <property type="entry name" value="KINESIN MOTOR DOMAIN-CONTAINING PROTEIN"/>
    <property type="match status" value="1"/>
</dbReference>
<dbReference type="Pfam" id="PF00225">
    <property type="entry name" value="Kinesin"/>
    <property type="match status" value="1"/>
</dbReference>
<organism evidence="6 7">
    <name type="scientific">Manduca sexta</name>
    <name type="common">Tobacco hawkmoth</name>
    <name type="synonym">Tobacco hornworm</name>
    <dbReference type="NCBI Taxonomy" id="7130"/>
    <lineage>
        <taxon>Eukaryota</taxon>
        <taxon>Metazoa</taxon>
        <taxon>Ecdysozoa</taxon>
        <taxon>Arthropoda</taxon>
        <taxon>Hexapoda</taxon>
        <taxon>Insecta</taxon>
        <taxon>Pterygota</taxon>
        <taxon>Neoptera</taxon>
        <taxon>Endopterygota</taxon>
        <taxon>Lepidoptera</taxon>
        <taxon>Glossata</taxon>
        <taxon>Ditrysia</taxon>
        <taxon>Bombycoidea</taxon>
        <taxon>Sphingidae</taxon>
        <taxon>Sphinginae</taxon>
        <taxon>Sphingini</taxon>
        <taxon>Manduca</taxon>
    </lineage>
</organism>
<dbReference type="GO" id="GO:0008017">
    <property type="term" value="F:microtubule binding"/>
    <property type="evidence" value="ECO:0007669"/>
    <property type="project" value="InterPro"/>
</dbReference>
<reference evidence="6" key="1">
    <citation type="journal article" date="2016" name="Insect Biochem. Mol. Biol.">
        <title>Multifaceted biological insights from a draft genome sequence of the tobacco hornworm moth, Manduca sexta.</title>
        <authorList>
            <person name="Kanost M.R."/>
            <person name="Arrese E.L."/>
            <person name="Cao X."/>
            <person name="Chen Y.R."/>
            <person name="Chellapilla S."/>
            <person name="Goldsmith M.R."/>
            <person name="Grosse-Wilde E."/>
            <person name="Heckel D.G."/>
            <person name="Herndon N."/>
            <person name="Jiang H."/>
            <person name="Papanicolaou A."/>
            <person name="Qu J."/>
            <person name="Soulages J.L."/>
            <person name="Vogel H."/>
            <person name="Walters J."/>
            <person name="Waterhouse R.M."/>
            <person name="Ahn S.J."/>
            <person name="Almeida F.C."/>
            <person name="An C."/>
            <person name="Aqrawi P."/>
            <person name="Bretschneider A."/>
            <person name="Bryant W.B."/>
            <person name="Bucks S."/>
            <person name="Chao H."/>
            <person name="Chevignon G."/>
            <person name="Christen J.M."/>
            <person name="Clarke D.F."/>
            <person name="Dittmer N.T."/>
            <person name="Ferguson L.C.F."/>
            <person name="Garavelou S."/>
            <person name="Gordon K.H.J."/>
            <person name="Gunaratna R.T."/>
            <person name="Han Y."/>
            <person name="Hauser F."/>
            <person name="He Y."/>
            <person name="Heidel-Fischer H."/>
            <person name="Hirsh A."/>
            <person name="Hu Y."/>
            <person name="Jiang H."/>
            <person name="Kalra D."/>
            <person name="Klinner C."/>
            <person name="Konig C."/>
            <person name="Kovar C."/>
            <person name="Kroll A.R."/>
            <person name="Kuwar S.S."/>
            <person name="Lee S.L."/>
            <person name="Lehman R."/>
            <person name="Li K."/>
            <person name="Li Z."/>
            <person name="Liang H."/>
            <person name="Lovelace S."/>
            <person name="Lu Z."/>
            <person name="Mansfield J.H."/>
            <person name="McCulloch K.J."/>
            <person name="Mathew T."/>
            <person name="Morton B."/>
            <person name="Muzny D.M."/>
            <person name="Neunemann D."/>
            <person name="Ongeri F."/>
            <person name="Pauchet Y."/>
            <person name="Pu L.L."/>
            <person name="Pyrousis I."/>
            <person name="Rao X.J."/>
            <person name="Redding A."/>
            <person name="Roesel C."/>
            <person name="Sanchez-Gracia A."/>
            <person name="Schaack S."/>
            <person name="Shukla A."/>
            <person name="Tetreau G."/>
            <person name="Wang Y."/>
            <person name="Xiong G.H."/>
            <person name="Traut W."/>
            <person name="Walsh T.K."/>
            <person name="Worley K.C."/>
            <person name="Wu D."/>
            <person name="Wu W."/>
            <person name="Wu Y.Q."/>
            <person name="Zhang X."/>
            <person name="Zou Z."/>
            <person name="Zucker H."/>
            <person name="Briscoe A.D."/>
            <person name="Burmester T."/>
            <person name="Clem R.J."/>
            <person name="Feyereisen R."/>
            <person name="Grimmelikhuijzen C.J.P."/>
            <person name="Hamodrakas S.J."/>
            <person name="Hansson B.S."/>
            <person name="Huguet E."/>
            <person name="Jermiin L.S."/>
            <person name="Lan Q."/>
            <person name="Lehman H.K."/>
            <person name="Lorenzen M."/>
            <person name="Merzendorfer H."/>
            <person name="Michalopoulos I."/>
            <person name="Morton D.B."/>
            <person name="Muthukrishnan S."/>
            <person name="Oakeshott J.G."/>
            <person name="Palmer W."/>
            <person name="Park Y."/>
            <person name="Passarelli A.L."/>
            <person name="Rozas J."/>
            <person name="Schwartz L.M."/>
            <person name="Smith W."/>
            <person name="Southgate A."/>
            <person name="Vilcinskas A."/>
            <person name="Vogt R."/>
            <person name="Wang P."/>
            <person name="Werren J."/>
            <person name="Yu X.Q."/>
            <person name="Zhou J.J."/>
            <person name="Brown S.J."/>
            <person name="Scherer S.E."/>
            <person name="Richards S."/>
            <person name="Blissard G.W."/>
        </authorList>
    </citation>
    <scope>NUCLEOTIDE SEQUENCE</scope>
</reference>
<comment type="caution">
    <text evidence="6">The sequence shown here is derived from an EMBL/GenBank/DDBJ whole genome shotgun (WGS) entry which is preliminary data.</text>
</comment>
<protein>
    <recommendedName>
        <fullName evidence="5">Kinesin motor domain-containing protein</fullName>
    </recommendedName>
</protein>
<dbReference type="EMBL" id="JH668720">
    <property type="protein sequence ID" value="KAG6461100.1"/>
    <property type="molecule type" value="Genomic_DNA"/>
</dbReference>
<evidence type="ECO:0000259" key="5">
    <source>
        <dbReference type="PROSITE" id="PS50067"/>
    </source>
</evidence>
<feature type="domain" description="Kinesin motor" evidence="5">
    <location>
        <begin position="1"/>
        <end position="162"/>
    </location>
</feature>
<dbReference type="PANTHER" id="PTHR47968">
    <property type="entry name" value="CENTROMERE PROTEIN E"/>
    <property type="match status" value="1"/>
</dbReference>
<dbReference type="GO" id="GO:0015630">
    <property type="term" value="C:microtubule cytoskeleton"/>
    <property type="evidence" value="ECO:0007669"/>
    <property type="project" value="UniProtKB-ARBA"/>
</dbReference>
<keyword evidence="4" id="KW-0175">Coiled coil</keyword>
<keyword evidence="7" id="KW-1185">Reference proteome</keyword>
<gene>
    <name evidence="6" type="ORF">O3G_MSEX012420</name>
</gene>
<accession>A0A921ZNG6</accession>
<keyword evidence="2" id="KW-0963">Cytoplasm</keyword>
<proteinExistence type="inferred from homology"/>
<dbReference type="InterPro" id="IPR027640">
    <property type="entry name" value="Kinesin-like_fam"/>
</dbReference>
<dbReference type="GO" id="GO:0005524">
    <property type="term" value="F:ATP binding"/>
    <property type="evidence" value="ECO:0007669"/>
    <property type="project" value="InterPro"/>
</dbReference>
<evidence type="ECO:0000313" key="6">
    <source>
        <dbReference type="EMBL" id="KAG6461100.1"/>
    </source>
</evidence>
<reference evidence="6" key="2">
    <citation type="submission" date="2020-12" db="EMBL/GenBank/DDBJ databases">
        <authorList>
            <person name="Kanost M."/>
        </authorList>
    </citation>
    <scope>NUCLEOTIDE SEQUENCE</scope>
</reference>
<comment type="caution">
    <text evidence="3">Lacks conserved residue(s) required for the propagation of feature annotation.</text>
</comment>
<name>A0A921ZNG6_MANSE</name>